<proteinExistence type="predicted"/>
<accession>A0AAD5IB13</accession>
<comment type="caution">
    <text evidence="1">The sequence shown here is derived from an EMBL/GenBank/DDBJ whole genome shotgun (WGS) entry which is preliminary data.</text>
</comment>
<name>A0AAD5IB13_ACENE</name>
<dbReference type="Proteomes" id="UP001064489">
    <property type="component" value="Chromosome 12"/>
</dbReference>
<dbReference type="EMBL" id="JAJSOW010000107">
    <property type="protein sequence ID" value="KAI9157809.1"/>
    <property type="molecule type" value="Genomic_DNA"/>
</dbReference>
<evidence type="ECO:0000313" key="2">
    <source>
        <dbReference type="Proteomes" id="UP001064489"/>
    </source>
</evidence>
<gene>
    <name evidence="1" type="ORF">LWI28_028398</name>
</gene>
<reference evidence="1" key="1">
    <citation type="journal article" date="2022" name="Plant J.">
        <title>Strategies of tolerance reflected in two North American maple genomes.</title>
        <authorList>
            <person name="McEvoy S.L."/>
            <person name="Sezen U.U."/>
            <person name="Trouern-Trend A."/>
            <person name="McMahon S.M."/>
            <person name="Schaberg P.G."/>
            <person name="Yang J."/>
            <person name="Wegrzyn J.L."/>
            <person name="Swenson N.G."/>
        </authorList>
    </citation>
    <scope>NUCLEOTIDE SEQUENCE</scope>
    <source>
        <strain evidence="1">91603</strain>
    </source>
</reference>
<protein>
    <submittedName>
        <fullName evidence="1">Uncharacterized protein</fullName>
    </submittedName>
</protein>
<reference evidence="1" key="2">
    <citation type="submission" date="2023-02" db="EMBL/GenBank/DDBJ databases">
        <authorList>
            <person name="Swenson N.G."/>
            <person name="Wegrzyn J.L."/>
            <person name="Mcevoy S.L."/>
        </authorList>
    </citation>
    <scope>NUCLEOTIDE SEQUENCE</scope>
    <source>
        <strain evidence="1">91603</strain>
        <tissue evidence="1">Leaf</tissue>
    </source>
</reference>
<organism evidence="1 2">
    <name type="scientific">Acer negundo</name>
    <name type="common">Box elder</name>
    <dbReference type="NCBI Taxonomy" id="4023"/>
    <lineage>
        <taxon>Eukaryota</taxon>
        <taxon>Viridiplantae</taxon>
        <taxon>Streptophyta</taxon>
        <taxon>Embryophyta</taxon>
        <taxon>Tracheophyta</taxon>
        <taxon>Spermatophyta</taxon>
        <taxon>Magnoliopsida</taxon>
        <taxon>eudicotyledons</taxon>
        <taxon>Gunneridae</taxon>
        <taxon>Pentapetalae</taxon>
        <taxon>rosids</taxon>
        <taxon>malvids</taxon>
        <taxon>Sapindales</taxon>
        <taxon>Sapindaceae</taxon>
        <taxon>Hippocastanoideae</taxon>
        <taxon>Acereae</taxon>
        <taxon>Acer</taxon>
    </lineage>
</organism>
<evidence type="ECO:0000313" key="1">
    <source>
        <dbReference type="EMBL" id="KAI9157809.1"/>
    </source>
</evidence>
<keyword evidence="2" id="KW-1185">Reference proteome</keyword>
<sequence length="171" mass="19628">MEISMEKDPPPPRRGEAQLEMLKAVPKRRPCVGTLKDLVLSDLLLVRVSLDFKNAKKNGLVKRTSDSKTKSKRVSKDNKVEDKVENKAVNSCWPVKPTLFLFAALHSTFDRHISLHYMTVLGSRSQAEEKSISFCVWSKNELIFYCRWIHKVSFSRRLLSFTGGERGIRSF</sequence>
<dbReference type="AlphaFoldDB" id="A0AAD5IB13"/>